<keyword evidence="5 8" id="KW-0238">DNA-binding</keyword>
<evidence type="ECO:0000256" key="6">
    <source>
        <dbReference type="ARBA" id="ARBA00023163"/>
    </source>
</evidence>
<evidence type="ECO:0000313" key="12">
    <source>
        <dbReference type="EMBL" id="WMV51982.1"/>
    </source>
</evidence>
<dbReference type="PROSITE" id="PS50884">
    <property type="entry name" value="ZF_DOF_2"/>
    <property type="match status" value="1"/>
</dbReference>
<evidence type="ECO:0000259" key="11">
    <source>
        <dbReference type="PROSITE" id="PS50884"/>
    </source>
</evidence>
<keyword evidence="6 9" id="KW-0804">Transcription</keyword>
<name>A0AAF0USV6_SOLVR</name>
<keyword evidence="4 9" id="KW-0805">Transcription regulation</keyword>
<evidence type="ECO:0000256" key="1">
    <source>
        <dbReference type="ARBA" id="ARBA00022723"/>
    </source>
</evidence>
<dbReference type="GO" id="GO:0005634">
    <property type="term" value="C:nucleus"/>
    <property type="evidence" value="ECO:0007669"/>
    <property type="project" value="UniProtKB-SubCell"/>
</dbReference>
<keyword evidence="13" id="KW-1185">Reference proteome</keyword>
<evidence type="ECO:0000256" key="7">
    <source>
        <dbReference type="ARBA" id="ARBA00023242"/>
    </source>
</evidence>
<feature type="region of interest" description="Disordered" evidence="10">
    <location>
        <begin position="47"/>
        <end position="95"/>
    </location>
</feature>
<dbReference type="PROSITE" id="PS01361">
    <property type="entry name" value="ZF_DOF_1"/>
    <property type="match status" value="1"/>
</dbReference>
<feature type="region of interest" description="Disordered" evidence="10">
    <location>
        <begin position="153"/>
        <end position="207"/>
    </location>
</feature>
<feature type="non-terminal residue" evidence="12">
    <location>
        <position position="1"/>
    </location>
</feature>
<proteinExistence type="predicted"/>
<feature type="compositionally biased region" description="Low complexity" evidence="10">
    <location>
        <begin position="167"/>
        <end position="207"/>
    </location>
</feature>
<dbReference type="EMBL" id="CP133621">
    <property type="protein sequence ID" value="WMV51982.1"/>
    <property type="molecule type" value="Genomic_DNA"/>
</dbReference>
<reference evidence="12" key="1">
    <citation type="submission" date="2023-08" db="EMBL/GenBank/DDBJ databases">
        <title>A de novo genome assembly of Solanum verrucosum Schlechtendal, a Mexican diploid species geographically isolated from the other diploid A-genome species in potato relatives.</title>
        <authorList>
            <person name="Hosaka K."/>
        </authorList>
    </citation>
    <scope>NUCLEOTIDE SEQUENCE</scope>
    <source>
        <tissue evidence="12">Young leaves</tissue>
    </source>
</reference>
<protein>
    <recommendedName>
        <fullName evidence="9">Dof zinc finger protein</fullName>
    </recommendedName>
</protein>
<keyword evidence="1 9" id="KW-0479">Metal-binding</keyword>
<evidence type="ECO:0000256" key="2">
    <source>
        <dbReference type="ARBA" id="ARBA00022771"/>
    </source>
</evidence>
<dbReference type="InterPro" id="IPR003851">
    <property type="entry name" value="Znf_Dof"/>
</dbReference>
<dbReference type="Proteomes" id="UP001234989">
    <property type="component" value="Chromosome 10"/>
</dbReference>
<comment type="subcellular location">
    <subcellularLocation>
        <location evidence="8 9">Nucleus</location>
    </subcellularLocation>
</comment>
<dbReference type="Pfam" id="PF02701">
    <property type="entry name" value="Zn_ribbon_Dof"/>
    <property type="match status" value="1"/>
</dbReference>
<dbReference type="PANTHER" id="PTHR31992">
    <property type="entry name" value="DOF ZINC FINGER PROTEIN DOF1.4-RELATED"/>
    <property type="match status" value="1"/>
</dbReference>
<evidence type="ECO:0000256" key="9">
    <source>
        <dbReference type="RuleBase" id="RU369094"/>
    </source>
</evidence>
<sequence length="398" mass="42672">VSGSSHGLRWAPDGVVPVPDQYHFDPVWFGSLRNGMGHHELQVGYSIPNPQLLSGQSQPTPPLPLASTTPPPPPPPPPPQPHHVGGGGGSIRPGSMADRARLANIPMSEATQKCPRCESTNTKFCYFNNYSLSQPRHFCKTCRRYWTRGGALRSVPVGGGCRRNKRSSTSSSSTTTITSAKSSNNNNTSKSQATNSGSTSNNNSTFSSPSSAASLLGLMNPPIHPLRFMSPLGQLTDQHFTPNEMNYTSISSSSPAPIVMGTNENMNFQLGMGSNLEQWRLHQQLVNQFPYNLYGGLDSSPASGSGSASASGLYPFHQAHYTCNDAGGGGVISQIRPKVSNPMLTQLALMKMEDHQDHVASMPRQFLGNENWLSNGGNANWNELSASFSSSSTSNNVL</sequence>
<dbReference type="SUPFAM" id="SSF101447">
    <property type="entry name" value="Formin homology 2 domain (FH2 domain)"/>
    <property type="match status" value="1"/>
</dbReference>
<dbReference type="PANTHER" id="PTHR31992:SF336">
    <property type="entry name" value="DOF ZINC FINGER PROTEIN"/>
    <property type="match status" value="1"/>
</dbReference>
<feature type="domain" description="Dof-type" evidence="11">
    <location>
        <begin position="112"/>
        <end position="166"/>
    </location>
</feature>
<keyword evidence="3 9" id="KW-0862">Zinc</keyword>
<feature type="compositionally biased region" description="Pro residues" evidence="10">
    <location>
        <begin position="59"/>
        <end position="81"/>
    </location>
</feature>
<dbReference type="InterPro" id="IPR045174">
    <property type="entry name" value="Dof"/>
</dbReference>
<comment type="function">
    <text evidence="9">Transcription factor that binds specifically to a 5'-AA[AG]G-3' consensus core sequence.</text>
</comment>
<evidence type="ECO:0000256" key="3">
    <source>
        <dbReference type="ARBA" id="ARBA00022833"/>
    </source>
</evidence>
<evidence type="ECO:0000313" key="13">
    <source>
        <dbReference type="Proteomes" id="UP001234989"/>
    </source>
</evidence>
<keyword evidence="2 8" id="KW-0863">Zinc-finger</keyword>
<evidence type="ECO:0000256" key="4">
    <source>
        <dbReference type="ARBA" id="ARBA00023015"/>
    </source>
</evidence>
<keyword evidence="7 8" id="KW-0539">Nucleus</keyword>
<accession>A0AAF0USV6</accession>
<dbReference type="AlphaFoldDB" id="A0AAF0USV6"/>
<evidence type="ECO:0000256" key="10">
    <source>
        <dbReference type="SAM" id="MobiDB-lite"/>
    </source>
</evidence>
<organism evidence="12 13">
    <name type="scientific">Solanum verrucosum</name>
    <dbReference type="NCBI Taxonomy" id="315347"/>
    <lineage>
        <taxon>Eukaryota</taxon>
        <taxon>Viridiplantae</taxon>
        <taxon>Streptophyta</taxon>
        <taxon>Embryophyta</taxon>
        <taxon>Tracheophyta</taxon>
        <taxon>Spermatophyta</taxon>
        <taxon>Magnoliopsida</taxon>
        <taxon>eudicotyledons</taxon>
        <taxon>Gunneridae</taxon>
        <taxon>Pentapetalae</taxon>
        <taxon>asterids</taxon>
        <taxon>lamiids</taxon>
        <taxon>Solanales</taxon>
        <taxon>Solanaceae</taxon>
        <taxon>Solanoideae</taxon>
        <taxon>Solaneae</taxon>
        <taxon>Solanum</taxon>
    </lineage>
</organism>
<dbReference type="GO" id="GO:0008270">
    <property type="term" value="F:zinc ion binding"/>
    <property type="evidence" value="ECO:0007669"/>
    <property type="project" value="UniProtKB-KW"/>
</dbReference>
<evidence type="ECO:0000256" key="8">
    <source>
        <dbReference type="PROSITE-ProRule" id="PRU00071"/>
    </source>
</evidence>
<dbReference type="GO" id="GO:0003677">
    <property type="term" value="F:DNA binding"/>
    <property type="evidence" value="ECO:0007669"/>
    <property type="project" value="UniProtKB-UniRule"/>
</dbReference>
<gene>
    <name evidence="12" type="ORF">MTR67_045367</name>
</gene>
<evidence type="ECO:0000256" key="5">
    <source>
        <dbReference type="ARBA" id="ARBA00023125"/>
    </source>
</evidence>
<dbReference type="GO" id="GO:0003700">
    <property type="term" value="F:DNA-binding transcription factor activity"/>
    <property type="evidence" value="ECO:0007669"/>
    <property type="project" value="UniProtKB-UniRule"/>
</dbReference>